<dbReference type="EMBL" id="JBFOLK010000012">
    <property type="protein sequence ID" value="KAL2471123.1"/>
    <property type="molecule type" value="Genomic_DNA"/>
</dbReference>
<organism evidence="1 2">
    <name type="scientific">Abeliophyllum distichum</name>
    <dbReference type="NCBI Taxonomy" id="126358"/>
    <lineage>
        <taxon>Eukaryota</taxon>
        <taxon>Viridiplantae</taxon>
        <taxon>Streptophyta</taxon>
        <taxon>Embryophyta</taxon>
        <taxon>Tracheophyta</taxon>
        <taxon>Spermatophyta</taxon>
        <taxon>Magnoliopsida</taxon>
        <taxon>eudicotyledons</taxon>
        <taxon>Gunneridae</taxon>
        <taxon>Pentapetalae</taxon>
        <taxon>asterids</taxon>
        <taxon>lamiids</taxon>
        <taxon>Lamiales</taxon>
        <taxon>Oleaceae</taxon>
        <taxon>Forsythieae</taxon>
        <taxon>Abeliophyllum</taxon>
    </lineage>
</organism>
<comment type="caution">
    <text evidence="1">The sequence shown here is derived from an EMBL/GenBank/DDBJ whole genome shotgun (WGS) entry which is preliminary data.</text>
</comment>
<proteinExistence type="predicted"/>
<dbReference type="AlphaFoldDB" id="A0ABD1Q4K6"/>
<protein>
    <submittedName>
        <fullName evidence="1">Uncharacterized protein</fullName>
    </submittedName>
</protein>
<sequence>MYSLRNYAKGVRLKLVENCTVHGHRPMVPSITFMEEDEVGVHYLHCDSLVVCTVVPRNGLGKMSVDDGSAVNILFGSTFDQMEVDHGLTTILEPLFRFTHDSLVLRG</sequence>
<reference evidence="2" key="1">
    <citation type="submission" date="2024-07" db="EMBL/GenBank/DDBJ databases">
        <title>Two chromosome-level genome assemblies of Korean endemic species Abeliophyllum distichum and Forsythia ovata (Oleaceae).</title>
        <authorList>
            <person name="Jang H."/>
        </authorList>
    </citation>
    <scope>NUCLEOTIDE SEQUENCE [LARGE SCALE GENOMIC DNA]</scope>
</reference>
<evidence type="ECO:0000313" key="1">
    <source>
        <dbReference type="EMBL" id="KAL2471123.1"/>
    </source>
</evidence>
<accession>A0ABD1Q4K6</accession>
<gene>
    <name evidence="1" type="ORF">Adt_39259</name>
</gene>
<dbReference type="Proteomes" id="UP001604336">
    <property type="component" value="Unassembled WGS sequence"/>
</dbReference>
<keyword evidence="2" id="KW-1185">Reference proteome</keyword>
<evidence type="ECO:0000313" key="2">
    <source>
        <dbReference type="Proteomes" id="UP001604336"/>
    </source>
</evidence>
<name>A0ABD1Q4K6_9LAMI</name>